<dbReference type="InterPro" id="IPR036013">
    <property type="entry name" value="Band_7/SPFH_dom_sf"/>
</dbReference>
<dbReference type="EMBL" id="FQWZ01000004">
    <property type="protein sequence ID" value="SHG95015.1"/>
    <property type="molecule type" value="Genomic_DNA"/>
</dbReference>
<dbReference type="Pfam" id="PF01145">
    <property type="entry name" value="Band_7"/>
    <property type="match status" value="1"/>
</dbReference>
<dbReference type="RefSeq" id="WP_072896963.1">
    <property type="nucleotide sequence ID" value="NZ_FQWZ01000004.1"/>
</dbReference>
<reference evidence="5 6" key="1">
    <citation type="submission" date="2016-11" db="EMBL/GenBank/DDBJ databases">
        <authorList>
            <person name="Jaros S."/>
            <person name="Januszkiewicz K."/>
            <person name="Wedrychowicz H."/>
        </authorList>
    </citation>
    <scope>NUCLEOTIDE SEQUENCE [LARGE SCALE GENOMIC DNA]</scope>
    <source>
        <strain evidence="5 6">CGMCC 1.7049</strain>
    </source>
</reference>
<protein>
    <submittedName>
        <fullName evidence="5">Regulator of protease activity HflC, stomatin/prohibitin superfamily</fullName>
    </submittedName>
</protein>
<keyword evidence="3" id="KW-1133">Transmembrane helix</keyword>
<dbReference type="GO" id="GO:0006508">
    <property type="term" value="P:proteolysis"/>
    <property type="evidence" value="ECO:0007669"/>
    <property type="project" value="UniProtKB-KW"/>
</dbReference>
<organism evidence="5 6">
    <name type="scientific">Hydrocarboniphaga daqingensis</name>
    <dbReference type="NCBI Taxonomy" id="490188"/>
    <lineage>
        <taxon>Bacteria</taxon>
        <taxon>Pseudomonadati</taxon>
        <taxon>Pseudomonadota</taxon>
        <taxon>Gammaproteobacteria</taxon>
        <taxon>Nevskiales</taxon>
        <taxon>Nevskiaceae</taxon>
        <taxon>Hydrocarboniphaga</taxon>
    </lineage>
</organism>
<dbReference type="GO" id="GO:0008233">
    <property type="term" value="F:peptidase activity"/>
    <property type="evidence" value="ECO:0007669"/>
    <property type="project" value="UniProtKB-KW"/>
</dbReference>
<evidence type="ECO:0000256" key="3">
    <source>
        <dbReference type="SAM" id="Phobius"/>
    </source>
</evidence>
<evidence type="ECO:0000259" key="4">
    <source>
        <dbReference type="Pfam" id="PF01145"/>
    </source>
</evidence>
<feature type="domain" description="Band 7" evidence="4">
    <location>
        <begin position="47"/>
        <end position="272"/>
    </location>
</feature>
<dbReference type="InterPro" id="IPR010201">
    <property type="entry name" value="HflK"/>
</dbReference>
<dbReference type="Proteomes" id="UP000199758">
    <property type="component" value="Unassembled WGS sequence"/>
</dbReference>
<dbReference type="Gene3D" id="3.30.479.30">
    <property type="entry name" value="Band 7 domain"/>
    <property type="match status" value="1"/>
</dbReference>
<evidence type="ECO:0000256" key="1">
    <source>
        <dbReference type="ARBA" id="ARBA00004167"/>
    </source>
</evidence>
<comment type="similarity">
    <text evidence="2">Belongs to the band 7/mec-2 family. HflK subfamily.</text>
</comment>
<dbReference type="OrthoDB" id="8351024at2"/>
<dbReference type="STRING" id="490188.SAMN04488068_1949"/>
<dbReference type="SUPFAM" id="SSF117892">
    <property type="entry name" value="Band 7/SPFH domain"/>
    <property type="match status" value="1"/>
</dbReference>
<proteinExistence type="inferred from homology"/>
<keyword evidence="3" id="KW-0812">Transmembrane</keyword>
<evidence type="ECO:0000313" key="6">
    <source>
        <dbReference type="Proteomes" id="UP000199758"/>
    </source>
</evidence>
<accession>A0A1M5NZY0</accession>
<keyword evidence="3" id="KW-0472">Membrane</keyword>
<evidence type="ECO:0000256" key="2">
    <source>
        <dbReference type="ARBA" id="ARBA00006971"/>
    </source>
</evidence>
<keyword evidence="5" id="KW-0645">Protease</keyword>
<dbReference type="GO" id="GO:0016020">
    <property type="term" value="C:membrane"/>
    <property type="evidence" value="ECO:0007669"/>
    <property type="project" value="UniProtKB-SubCell"/>
</dbReference>
<sequence length="360" mass="38297">MNAAATATDIRHSPAAHWIEAGRLALLALYAVTLLAGLRWATSNLRQIDAQHTAVVTRLGAIDRVRSAGLLWALPAPLETVTLLPSSESVIEQPISGLQRSAAAHAAEMSPEDDDDAAPLDDALAGSGYLLTGDAGIVQMSISAYYQVSDARRYALQQSHVAAALDRIVTHTALQTCAARDLDTILVARPELVADERNRVAAGERERLRSELVDRINARLDALQRQGAGLGIRVVRIDLQSALPPAAVGAFNAVLTASQQAERNIADARNDAAWTLQQATQAADRLLQAAQASASERLAQARSDTAAVQQLSQAQRDGVDPGLLQRVYRERIAKVLAQAGSVTMLNPRDDAHLLLPGAAP</sequence>
<evidence type="ECO:0000313" key="5">
    <source>
        <dbReference type="EMBL" id="SHG95015.1"/>
    </source>
</evidence>
<comment type="subcellular location">
    <subcellularLocation>
        <location evidence="1">Membrane</location>
        <topology evidence="1">Single-pass membrane protein</topology>
    </subcellularLocation>
</comment>
<dbReference type="AlphaFoldDB" id="A0A1M5NZY0"/>
<dbReference type="CDD" id="cd03404">
    <property type="entry name" value="SPFH_HflK"/>
    <property type="match status" value="1"/>
</dbReference>
<dbReference type="InterPro" id="IPR001107">
    <property type="entry name" value="Band_7"/>
</dbReference>
<keyword evidence="5" id="KW-0378">Hydrolase</keyword>
<feature type="transmembrane region" description="Helical" evidence="3">
    <location>
        <begin position="21"/>
        <end position="41"/>
    </location>
</feature>
<name>A0A1M5NZY0_9GAMM</name>
<keyword evidence="6" id="KW-1185">Reference proteome</keyword>
<gene>
    <name evidence="5" type="ORF">SAMN04488068_1949</name>
</gene>